<sequence>MKSILLLIVLVMQGLFIKAQDIKGLWFAETQTDKGVFKVFIELSKYQGAYQCFFRTNIFDDKILKAVSVSFKNNRLYIGGEKEDGLFRGSYINDSLIKGTIRFKKSYPARLVRVAKAPNLSKPQTPLPPFPYVSMLVSYPNAAAGIKLTGILTLPPDTAKKHPAVILLTGSEKDDKNYSYGGHRPFAVLADYFTKQGIAVLRFNDRGVNGSTGRFENTTLKDLASDAKAAINFLAAQKAIDTSRIGLIGHSEGGMVAELLGAEDNRVKFIVSLAAPTQPFKKIMYDQVHDIVANVKATAEVKDKVSGFYTKALNLYYANDDTAVFHKKYTALVAQSLPGNIRKMKVLNDYYAKLVSNRIKFLKRYDPGITLQQLKVPVLGLFCEKDLLVNGPINKKVFDEHVNKKIANNKSVLLTGLNHNFQHCKLCDAEEPLFLEETFSLDALQQMRDWIKTVLK</sequence>
<dbReference type="PROSITE" id="PS00708">
    <property type="entry name" value="PRO_ENDOPEP_SER"/>
    <property type="match status" value="1"/>
</dbReference>
<keyword evidence="1" id="KW-0378">Hydrolase</keyword>
<dbReference type="HOGENOM" id="CLU_033707_2_0_10"/>
<organism evidence="3 4">
    <name type="scientific">Niabella soli DSM 19437</name>
    <dbReference type="NCBI Taxonomy" id="929713"/>
    <lineage>
        <taxon>Bacteria</taxon>
        <taxon>Pseudomonadati</taxon>
        <taxon>Bacteroidota</taxon>
        <taxon>Chitinophagia</taxon>
        <taxon>Chitinophagales</taxon>
        <taxon>Chitinophagaceae</taxon>
        <taxon>Niabella</taxon>
    </lineage>
</organism>
<dbReference type="InterPro" id="IPR000383">
    <property type="entry name" value="Xaa-Pro-like_dom"/>
</dbReference>
<dbReference type="RefSeq" id="WP_008587788.1">
    <property type="nucleotide sequence ID" value="NZ_CP007035.1"/>
</dbReference>
<dbReference type="SUPFAM" id="SSF53474">
    <property type="entry name" value="alpha/beta-Hydrolases"/>
    <property type="match status" value="1"/>
</dbReference>
<dbReference type="AlphaFoldDB" id="W0F824"/>
<dbReference type="Pfam" id="PF02129">
    <property type="entry name" value="Peptidase_S15"/>
    <property type="match status" value="1"/>
</dbReference>
<evidence type="ECO:0000313" key="4">
    <source>
        <dbReference type="Proteomes" id="UP000003586"/>
    </source>
</evidence>
<reference evidence="3 4" key="1">
    <citation type="submission" date="2013-12" db="EMBL/GenBank/DDBJ databases">
        <authorList>
            <consortium name="DOE Joint Genome Institute"/>
            <person name="Eisen J."/>
            <person name="Huntemann M."/>
            <person name="Han J."/>
            <person name="Chen A."/>
            <person name="Kyrpides N."/>
            <person name="Mavromatis K."/>
            <person name="Markowitz V."/>
            <person name="Palaniappan K."/>
            <person name="Ivanova N."/>
            <person name="Schaumberg A."/>
            <person name="Pati A."/>
            <person name="Liolios K."/>
            <person name="Nordberg H.P."/>
            <person name="Cantor M.N."/>
            <person name="Hua S.X."/>
            <person name="Woyke T."/>
        </authorList>
    </citation>
    <scope>NUCLEOTIDE SEQUENCE [LARGE SCALE GENOMIC DNA]</scope>
    <source>
        <strain evidence="4">DSM 19437</strain>
    </source>
</reference>
<dbReference type="GO" id="GO:0052689">
    <property type="term" value="F:carboxylic ester hydrolase activity"/>
    <property type="evidence" value="ECO:0007669"/>
    <property type="project" value="TreeGrafter"/>
</dbReference>
<dbReference type="GO" id="GO:0006508">
    <property type="term" value="P:proteolysis"/>
    <property type="evidence" value="ECO:0007669"/>
    <property type="project" value="InterPro"/>
</dbReference>
<proteinExistence type="predicted"/>
<name>W0F824_9BACT</name>
<dbReference type="GO" id="GO:0004252">
    <property type="term" value="F:serine-type endopeptidase activity"/>
    <property type="evidence" value="ECO:0007669"/>
    <property type="project" value="InterPro"/>
</dbReference>
<evidence type="ECO:0000313" key="3">
    <source>
        <dbReference type="EMBL" id="AHF17968.1"/>
    </source>
</evidence>
<dbReference type="InterPro" id="IPR053145">
    <property type="entry name" value="AB_hydrolase_Est10"/>
</dbReference>
<dbReference type="EMBL" id="CP007035">
    <property type="protein sequence ID" value="AHF17968.1"/>
    <property type="molecule type" value="Genomic_DNA"/>
</dbReference>
<dbReference type="Gene3D" id="3.40.50.1820">
    <property type="entry name" value="alpha/beta hydrolase"/>
    <property type="match status" value="1"/>
</dbReference>
<accession>W0F824</accession>
<dbReference type="KEGG" id="nso:NIASO_17860"/>
<protein>
    <recommendedName>
        <fullName evidence="2">Xaa-Pro dipeptidyl-peptidase-like domain-containing protein</fullName>
    </recommendedName>
</protein>
<dbReference type="OrthoDB" id="9809549at2"/>
<dbReference type="InterPro" id="IPR002471">
    <property type="entry name" value="Pept_S9_AS"/>
</dbReference>
<dbReference type="PANTHER" id="PTHR43265:SF1">
    <property type="entry name" value="ESTERASE ESTD"/>
    <property type="match status" value="1"/>
</dbReference>
<evidence type="ECO:0000256" key="1">
    <source>
        <dbReference type="ARBA" id="ARBA00022801"/>
    </source>
</evidence>
<feature type="domain" description="Xaa-Pro dipeptidyl-peptidase-like" evidence="2">
    <location>
        <begin position="145"/>
        <end position="286"/>
    </location>
</feature>
<dbReference type="eggNOG" id="COG1073">
    <property type="taxonomic scope" value="Bacteria"/>
</dbReference>
<keyword evidence="4" id="KW-1185">Reference proteome</keyword>
<dbReference type="InterPro" id="IPR029058">
    <property type="entry name" value="AB_hydrolase_fold"/>
</dbReference>
<evidence type="ECO:0000259" key="2">
    <source>
        <dbReference type="Pfam" id="PF02129"/>
    </source>
</evidence>
<gene>
    <name evidence="3" type="ORF">NIASO_17860</name>
</gene>
<dbReference type="PANTHER" id="PTHR43265">
    <property type="entry name" value="ESTERASE ESTD"/>
    <property type="match status" value="1"/>
</dbReference>
<dbReference type="Proteomes" id="UP000003586">
    <property type="component" value="Chromosome"/>
</dbReference>